<evidence type="ECO:0008006" key="5">
    <source>
        <dbReference type="Google" id="ProtNLM"/>
    </source>
</evidence>
<dbReference type="GO" id="GO:0005975">
    <property type="term" value="P:carbohydrate metabolic process"/>
    <property type="evidence" value="ECO:0007669"/>
    <property type="project" value="InterPro"/>
</dbReference>
<proteinExistence type="predicted"/>
<sequence>MPLRWAVVAGLLVSLSTLLAPAAATNNDFVNAANNAASNPAVNVVNSAQPPRPFDCPGYSSYAKQRNEPLSPFAYQLPYQRPSPECRTFNASAVEATIRRMKGQIFDLDLHRLFENTFPNTLDTCIKWRGHAANNTDEELAFIITGDINAMWIRDSANQIAPYKVVLKSAADDVASVFRGAINLQARYLVISPYCNSFHPPPESGMGNGGSGGYYHVTPPYDTKIVFTCNFELDDFGGFLQLSHDYFTATGDADFFNKFQWIYAIQSILATSREMQQPTYGPDGEWLVPVYTFQSQTMSASGTLANNGIGSPVNDTGLVRSPFRPSDDSATFEHQIPANMMLSRYLASCAEIMDKLPRAPAGLAAEMRVMSAQIDAAIKQWGIVKTPSGDEIYAYEVDGFGGINLMDDANVPSLLSAPYLGYVDRADPVYQATRKFVLSRRNPWWCSGTVINAVGSPHVRPGAAWPMGSIMRIMTSDDDDEIRTTLKEILASTDGLGLIHESVDSNDAKRWTREWFTWANGLFGQMIMDLHARKPHLLRESYQPPLVPPEGRGAGAPKPDVETVQAVG</sequence>
<feature type="chain" id="PRO_5040323657" description="Glycoside hydrolase family 125 protein" evidence="2">
    <location>
        <begin position="25"/>
        <end position="568"/>
    </location>
</feature>
<comment type="caution">
    <text evidence="3">The sequence shown here is derived from an EMBL/GenBank/DDBJ whole genome shotgun (WGS) entry which is preliminary data.</text>
</comment>
<feature type="region of interest" description="Disordered" evidence="1">
    <location>
        <begin position="541"/>
        <end position="568"/>
    </location>
</feature>
<dbReference type="PANTHER" id="PTHR31047">
    <property type="entry name" value="MEIOTICALLY UP-REGULATED GENE 157 PROTEIN"/>
    <property type="match status" value="1"/>
</dbReference>
<dbReference type="GO" id="GO:0003824">
    <property type="term" value="F:catalytic activity"/>
    <property type="evidence" value="ECO:0007669"/>
    <property type="project" value="UniProtKB-ARBA"/>
</dbReference>
<dbReference type="Gene3D" id="1.50.10.10">
    <property type="match status" value="1"/>
</dbReference>
<dbReference type="InterPro" id="IPR012341">
    <property type="entry name" value="6hp_glycosidase-like_sf"/>
</dbReference>
<protein>
    <recommendedName>
        <fullName evidence="5">Glycoside hydrolase family 125 protein</fullName>
    </recommendedName>
</protein>
<dbReference type="PANTHER" id="PTHR31047:SF1">
    <property type="entry name" value="DUF1237 DOMAIN-CONTAINING PROTEIN"/>
    <property type="match status" value="1"/>
</dbReference>
<dbReference type="GeneID" id="70183734"/>
<organism evidence="3 4">
    <name type="scientific">Microdochium trichocladiopsis</name>
    <dbReference type="NCBI Taxonomy" id="1682393"/>
    <lineage>
        <taxon>Eukaryota</taxon>
        <taxon>Fungi</taxon>
        <taxon>Dikarya</taxon>
        <taxon>Ascomycota</taxon>
        <taxon>Pezizomycotina</taxon>
        <taxon>Sordariomycetes</taxon>
        <taxon>Xylariomycetidae</taxon>
        <taxon>Xylariales</taxon>
        <taxon>Microdochiaceae</taxon>
        <taxon>Microdochium</taxon>
    </lineage>
</organism>
<gene>
    <name evidence="3" type="ORF">B0I36DRAFT_325020</name>
</gene>
<dbReference type="Pfam" id="PF06824">
    <property type="entry name" value="Glyco_hydro_125"/>
    <property type="match status" value="1"/>
</dbReference>
<dbReference type="SMART" id="SM01149">
    <property type="entry name" value="DUF1237"/>
    <property type="match status" value="1"/>
</dbReference>
<accession>A0A9P8Y3N7</accession>
<evidence type="ECO:0000313" key="3">
    <source>
        <dbReference type="EMBL" id="KAH7029086.1"/>
    </source>
</evidence>
<dbReference type="RefSeq" id="XP_046011374.1">
    <property type="nucleotide sequence ID" value="XM_046154188.1"/>
</dbReference>
<dbReference type="AlphaFoldDB" id="A0A9P8Y3N7"/>
<keyword evidence="4" id="KW-1185">Reference proteome</keyword>
<evidence type="ECO:0000256" key="2">
    <source>
        <dbReference type="SAM" id="SignalP"/>
    </source>
</evidence>
<dbReference type="SUPFAM" id="SSF48208">
    <property type="entry name" value="Six-hairpin glycosidases"/>
    <property type="match status" value="1"/>
</dbReference>
<dbReference type="EMBL" id="JAGTJQ010000006">
    <property type="protein sequence ID" value="KAH7029086.1"/>
    <property type="molecule type" value="Genomic_DNA"/>
</dbReference>
<reference evidence="3" key="1">
    <citation type="journal article" date="2021" name="Nat. Commun.">
        <title>Genetic determinants of endophytism in the Arabidopsis root mycobiome.</title>
        <authorList>
            <person name="Mesny F."/>
            <person name="Miyauchi S."/>
            <person name="Thiergart T."/>
            <person name="Pickel B."/>
            <person name="Atanasova L."/>
            <person name="Karlsson M."/>
            <person name="Huettel B."/>
            <person name="Barry K.W."/>
            <person name="Haridas S."/>
            <person name="Chen C."/>
            <person name="Bauer D."/>
            <person name="Andreopoulos W."/>
            <person name="Pangilinan J."/>
            <person name="LaButti K."/>
            <person name="Riley R."/>
            <person name="Lipzen A."/>
            <person name="Clum A."/>
            <person name="Drula E."/>
            <person name="Henrissat B."/>
            <person name="Kohler A."/>
            <person name="Grigoriev I.V."/>
            <person name="Martin F.M."/>
            <person name="Hacquard S."/>
        </authorList>
    </citation>
    <scope>NUCLEOTIDE SEQUENCE</scope>
    <source>
        <strain evidence="3">MPI-CAGE-CH-0230</strain>
    </source>
</reference>
<keyword evidence="2" id="KW-0732">Signal</keyword>
<name>A0A9P8Y3N7_9PEZI</name>
<dbReference type="Proteomes" id="UP000756346">
    <property type="component" value="Unassembled WGS sequence"/>
</dbReference>
<dbReference type="OrthoDB" id="7771656at2759"/>
<dbReference type="InterPro" id="IPR008928">
    <property type="entry name" value="6-hairpin_glycosidase_sf"/>
</dbReference>
<dbReference type="InterPro" id="IPR008313">
    <property type="entry name" value="GH125"/>
</dbReference>
<feature type="signal peptide" evidence="2">
    <location>
        <begin position="1"/>
        <end position="24"/>
    </location>
</feature>
<evidence type="ECO:0000256" key="1">
    <source>
        <dbReference type="SAM" id="MobiDB-lite"/>
    </source>
</evidence>
<evidence type="ECO:0000313" key="4">
    <source>
        <dbReference type="Proteomes" id="UP000756346"/>
    </source>
</evidence>